<dbReference type="PIRSF" id="PIRSF006232">
    <property type="entry name" value="Pirin"/>
    <property type="match status" value="1"/>
</dbReference>
<keyword evidence="2" id="KW-0479">Metal-binding</keyword>
<comment type="caution">
    <text evidence="6">The sequence shown here is derived from an EMBL/GenBank/DDBJ whole genome shotgun (WGS) entry which is preliminary data.</text>
</comment>
<dbReference type="InterPro" id="IPR012093">
    <property type="entry name" value="Pirin"/>
</dbReference>
<evidence type="ECO:0000313" key="7">
    <source>
        <dbReference type="Proteomes" id="UP000445696"/>
    </source>
</evidence>
<evidence type="ECO:0008006" key="8">
    <source>
        <dbReference type="Google" id="ProtNLM"/>
    </source>
</evidence>
<feature type="binding site" evidence="2">
    <location>
        <position position="106"/>
    </location>
    <ligand>
        <name>Fe cation</name>
        <dbReference type="ChEBI" id="CHEBI:24875"/>
    </ligand>
</feature>
<feature type="binding site" evidence="2">
    <location>
        <position position="60"/>
    </location>
    <ligand>
        <name>Fe cation</name>
        <dbReference type="ChEBI" id="CHEBI:24875"/>
    </ligand>
</feature>
<feature type="binding site" evidence="2">
    <location>
        <position position="62"/>
    </location>
    <ligand>
        <name>Fe cation</name>
        <dbReference type="ChEBI" id="CHEBI:24875"/>
    </ligand>
</feature>
<dbReference type="Gene3D" id="2.60.120.10">
    <property type="entry name" value="Jelly Rolls"/>
    <property type="match status" value="2"/>
</dbReference>
<dbReference type="InterPro" id="IPR008778">
    <property type="entry name" value="Pirin_C_dom"/>
</dbReference>
<dbReference type="Pfam" id="PF02678">
    <property type="entry name" value="Pirin"/>
    <property type="match status" value="1"/>
</dbReference>
<dbReference type="RefSeq" id="WP_161339884.1">
    <property type="nucleotide sequence ID" value="NZ_JBHSDG010000003.1"/>
</dbReference>
<keyword evidence="2" id="KW-0408">Iron</keyword>
<dbReference type="Proteomes" id="UP000445696">
    <property type="component" value="Unassembled WGS sequence"/>
</dbReference>
<dbReference type="Pfam" id="PF05726">
    <property type="entry name" value="Pirin_C"/>
    <property type="match status" value="1"/>
</dbReference>
<dbReference type="CDD" id="cd02909">
    <property type="entry name" value="cupin_pirin_N"/>
    <property type="match status" value="1"/>
</dbReference>
<evidence type="ECO:0000256" key="1">
    <source>
        <dbReference type="ARBA" id="ARBA00008416"/>
    </source>
</evidence>
<comment type="similarity">
    <text evidence="1 3">Belongs to the pirin family.</text>
</comment>
<dbReference type="AlphaFoldDB" id="A0A845MJ16"/>
<dbReference type="PANTHER" id="PTHR13903:SF8">
    <property type="entry name" value="PIRIN"/>
    <property type="match status" value="1"/>
</dbReference>
<keyword evidence="7" id="KW-1185">Reference proteome</keyword>
<gene>
    <name evidence="6" type="ORF">GQF03_13815</name>
</gene>
<proteinExistence type="inferred from homology"/>
<protein>
    <recommendedName>
        <fullName evidence="8">Pirin family protein</fullName>
    </recommendedName>
</protein>
<dbReference type="InterPro" id="IPR011051">
    <property type="entry name" value="RmlC_Cupin_sf"/>
</dbReference>
<evidence type="ECO:0000259" key="4">
    <source>
        <dbReference type="Pfam" id="PF02678"/>
    </source>
</evidence>
<sequence>MAGADSIGLKITGKPKDIGGFEVRRLLPVAQRRSVGAFVFLDHMGPALLAKGEGMDVGPHPHIGLATVTYLYEGSIFHRDSLGSEQEISPGDVNWMTAGRGIVHSERSSEAARATERTVHGLQMWVALPRECEEMEPAFVHTPKSALPELSGEGWQGRLIAGSLYGKTSPVATLSRLFFADIRADAGTSLLFAPDYEEAAVYVVEGELDIDGTTVDAGTLAVLDAHPEVTLTTMKETVFAVFGGDALPEPRHMYWNFVSTSRERIEQAKNDWRARRFDPVPGDDGYVPLPE</sequence>
<dbReference type="GO" id="GO:0046872">
    <property type="term" value="F:metal ion binding"/>
    <property type="evidence" value="ECO:0007669"/>
    <property type="project" value="UniProtKB-KW"/>
</dbReference>
<evidence type="ECO:0000313" key="6">
    <source>
        <dbReference type="EMBL" id="MZR23410.1"/>
    </source>
</evidence>
<dbReference type="InterPro" id="IPR003829">
    <property type="entry name" value="Pirin_N_dom"/>
</dbReference>
<accession>A0A845MJ16</accession>
<evidence type="ECO:0000256" key="3">
    <source>
        <dbReference type="RuleBase" id="RU003457"/>
    </source>
</evidence>
<evidence type="ECO:0000256" key="2">
    <source>
        <dbReference type="PIRSR" id="PIRSR006232-1"/>
    </source>
</evidence>
<evidence type="ECO:0000259" key="5">
    <source>
        <dbReference type="Pfam" id="PF05726"/>
    </source>
</evidence>
<dbReference type="InterPro" id="IPR014710">
    <property type="entry name" value="RmlC-like_jellyroll"/>
</dbReference>
<feature type="binding site" evidence="2">
    <location>
        <position position="104"/>
    </location>
    <ligand>
        <name>Fe cation</name>
        <dbReference type="ChEBI" id="CHEBI:24875"/>
    </ligand>
</feature>
<organism evidence="6 7">
    <name type="scientific">Sneathiella chungangensis</name>
    <dbReference type="NCBI Taxonomy" id="1418234"/>
    <lineage>
        <taxon>Bacteria</taxon>
        <taxon>Pseudomonadati</taxon>
        <taxon>Pseudomonadota</taxon>
        <taxon>Alphaproteobacteria</taxon>
        <taxon>Sneathiellales</taxon>
        <taxon>Sneathiellaceae</taxon>
        <taxon>Sneathiella</taxon>
    </lineage>
</organism>
<reference evidence="6 7" key="1">
    <citation type="journal article" date="2014" name="Int. J. Syst. Evol. Microbiol.">
        <title>Sneathiella chungangensis sp. nov., isolated from a marine sand, and emended description of the genus Sneathiella.</title>
        <authorList>
            <person name="Siamphan C."/>
            <person name="Kim H."/>
            <person name="Lee J.S."/>
            <person name="Kim W."/>
        </authorList>
    </citation>
    <scope>NUCLEOTIDE SEQUENCE [LARGE SCALE GENOMIC DNA]</scope>
    <source>
        <strain evidence="6 7">KCTC 32476</strain>
    </source>
</reference>
<name>A0A845MJ16_9PROT</name>
<dbReference type="EMBL" id="WTVA01000015">
    <property type="protein sequence ID" value="MZR23410.1"/>
    <property type="molecule type" value="Genomic_DNA"/>
</dbReference>
<dbReference type="SUPFAM" id="SSF51182">
    <property type="entry name" value="RmlC-like cupins"/>
    <property type="match status" value="1"/>
</dbReference>
<feature type="domain" description="Pirin C-terminal" evidence="5">
    <location>
        <begin position="180"/>
        <end position="278"/>
    </location>
</feature>
<dbReference type="PANTHER" id="PTHR13903">
    <property type="entry name" value="PIRIN-RELATED"/>
    <property type="match status" value="1"/>
</dbReference>
<dbReference type="OrthoDB" id="9780903at2"/>
<feature type="domain" description="Pirin N-terminal" evidence="4">
    <location>
        <begin position="21"/>
        <end position="126"/>
    </location>
</feature>
<comment type="cofactor">
    <cofactor evidence="2">
        <name>Fe cation</name>
        <dbReference type="ChEBI" id="CHEBI:24875"/>
    </cofactor>
    <text evidence="2">Binds 1 Fe cation per subunit.</text>
</comment>